<dbReference type="Proteomes" id="UP000055014">
    <property type="component" value="Unassembled WGS sequence"/>
</dbReference>
<keyword evidence="4 9" id="KW-0808">Transferase</keyword>
<dbReference type="CDD" id="cd11572">
    <property type="entry name" value="RlmI_M_like"/>
    <property type="match status" value="1"/>
</dbReference>
<name>A0A117M8N3_9BACT</name>
<dbReference type="Gene3D" id="2.30.130.10">
    <property type="entry name" value="PUA domain"/>
    <property type="match status" value="1"/>
</dbReference>
<dbReference type="PROSITE" id="PS50890">
    <property type="entry name" value="PUA"/>
    <property type="match status" value="1"/>
</dbReference>
<dbReference type="CDD" id="cd02440">
    <property type="entry name" value="AdoMet_MTases"/>
    <property type="match status" value="1"/>
</dbReference>
<dbReference type="PATRIC" id="fig|1236046.5.peg.1788"/>
<dbReference type="InterPro" id="IPR036974">
    <property type="entry name" value="PUA_sf"/>
</dbReference>
<dbReference type="GO" id="GO:0003723">
    <property type="term" value="F:RNA binding"/>
    <property type="evidence" value="ECO:0007669"/>
    <property type="project" value="InterPro"/>
</dbReference>
<dbReference type="SUPFAM" id="SSF88697">
    <property type="entry name" value="PUA domain-like"/>
    <property type="match status" value="1"/>
</dbReference>
<dbReference type="Gene3D" id="3.40.50.150">
    <property type="entry name" value="Vaccinia Virus protein VP39"/>
    <property type="match status" value="1"/>
</dbReference>
<dbReference type="InterPro" id="IPR015947">
    <property type="entry name" value="PUA-like_sf"/>
</dbReference>
<dbReference type="PANTHER" id="PTHR42873">
    <property type="entry name" value="RIBOSOMAL RNA LARGE SUBUNIT METHYLTRANSFERASE"/>
    <property type="match status" value="1"/>
</dbReference>
<keyword evidence="2" id="KW-0963">Cytoplasm</keyword>
<gene>
    <name evidence="9" type="ORF">XE02_0522</name>
</gene>
<organism evidence="9 10">
    <name type="scientific">Mesotoga infera</name>
    <dbReference type="NCBI Taxonomy" id="1236046"/>
    <lineage>
        <taxon>Bacteria</taxon>
        <taxon>Thermotogati</taxon>
        <taxon>Thermotogota</taxon>
        <taxon>Thermotogae</taxon>
        <taxon>Kosmotogales</taxon>
        <taxon>Kosmotogaceae</taxon>
        <taxon>Mesotoga</taxon>
    </lineage>
</organism>
<dbReference type="PANTHER" id="PTHR42873:SF1">
    <property type="entry name" value="S-ADENOSYLMETHIONINE-DEPENDENT METHYLTRANSFERASE DOMAIN-CONTAINING PROTEIN"/>
    <property type="match status" value="1"/>
</dbReference>
<comment type="similarity">
    <text evidence="6">Belongs to the methyltransferase superfamily. RlmI family.</text>
</comment>
<dbReference type="Pfam" id="PF10672">
    <property type="entry name" value="Methyltrans_SAM"/>
    <property type="match status" value="1"/>
</dbReference>
<proteinExistence type="inferred from homology"/>
<sequence>MLIARIRKGEEGKVRNSYPWIFKDEIISLEGSADVVCEVNIFSSNYEFLGKGFFNPSSTRAIMVLTNQDEELGEMFFGRLLQKALLKRERLFNRPYYRLVHGEGDRLPGLVVDRYGEILAVQFRNSIMQKKREMILGLLRNLVNPKGIYERSDFEMGVEDRIERHTGLLFGEVPDSVEIEEDGIKYLVDVKNSQKTGFFFDQRDSRAFCKRITAELSLKKGLDLFSFTGGFGLNMAYSGAEAICVDKSRDDLDRGRMNAVVNRLDNRLQLVQSDVLDFLAGFEMKNYFDIVVVDPPSFVKHKRELPHGISLFRRLVERTLPLVKDGGVLGLCTCAYNIAIEHLVESIRRSTESTGITFSHLAITLQSPDHPWLVEVPESLYLKCLWGLVAKE</sequence>
<evidence type="ECO:0000313" key="10">
    <source>
        <dbReference type="Proteomes" id="UP000055014"/>
    </source>
</evidence>
<keyword evidence="3 9" id="KW-0489">Methyltransferase</keyword>
<feature type="domain" description="RlmI-like PUA" evidence="8">
    <location>
        <begin position="5"/>
        <end position="66"/>
    </location>
</feature>
<evidence type="ECO:0000256" key="3">
    <source>
        <dbReference type="ARBA" id="ARBA00022603"/>
    </source>
</evidence>
<dbReference type="Pfam" id="PF17785">
    <property type="entry name" value="PUA_3"/>
    <property type="match status" value="1"/>
</dbReference>
<evidence type="ECO:0000313" key="9">
    <source>
        <dbReference type="EMBL" id="KUK90489.1"/>
    </source>
</evidence>
<dbReference type="AlphaFoldDB" id="A0A117M8N3"/>
<evidence type="ECO:0000256" key="6">
    <source>
        <dbReference type="ARBA" id="ARBA00038091"/>
    </source>
</evidence>
<dbReference type="SUPFAM" id="SSF53335">
    <property type="entry name" value="S-adenosyl-L-methionine-dependent methyltransferases"/>
    <property type="match status" value="1"/>
</dbReference>
<evidence type="ECO:0000256" key="4">
    <source>
        <dbReference type="ARBA" id="ARBA00022679"/>
    </source>
</evidence>
<feature type="domain" description="S-adenosylmethionine-dependent methyltransferase" evidence="7">
    <location>
        <begin position="168"/>
        <end position="353"/>
    </location>
</feature>
<dbReference type="InterPro" id="IPR041532">
    <property type="entry name" value="RlmI-like_PUA"/>
</dbReference>
<accession>A0A117M8N3</accession>
<dbReference type="CDD" id="cd21153">
    <property type="entry name" value="PUA_RlmI"/>
    <property type="match status" value="1"/>
</dbReference>
<keyword evidence="5" id="KW-0949">S-adenosyl-L-methionine</keyword>
<dbReference type="GO" id="GO:0032259">
    <property type="term" value="P:methylation"/>
    <property type="evidence" value="ECO:0007669"/>
    <property type="project" value="UniProtKB-KW"/>
</dbReference>
<comment type="subcellular location">
    <subcellularLocation>
        <location evidence="1">Cytoplasm</location>
    </subcellularLocation>
</comment>
<evidence type="ECO:0000259" key="8">
    <source>
        <dbReference type="Pfam" id="PF17785"/>
    </source>
</evidence>
<dbReference type="GO" id="GO:0005737">
    <property type="term" value="C:cytoplasm"/>
    <property type="evidence" value="ECO:0007669"/>
    <property type="project" value="UniProtKB-SubCell"/>
</dbReference>
<reference evidence="10" key="1">
    <citation type="journal article" date="2015" name="MBio">
        <title>Genome-Resolved Metagenomic Analysis Reveals Roles for Candidate Phyla and Other Microbial Community Members in Biogeochemical Transformations in Oil Reservoirs.</title>
        <authorList>
            <person name="Hu P."/>
            <person name="Tom L."/>
            <person name="Singh A."/>
            <person name="Thomas B.C."/>
            <person name="Baker B.J."/>
            <person name="Piceno Y.M."/>
            <person name="Andersen G.L."/>
            <person name="Banfield J.F."/>
        </authorList>
    </citation>
    <scope>NUCLEOTIDE SEQUENCE [LARGE SCALE GENOMIC DNA]</scope>
</reference>
<dbReference type="EMBL" id="LGGW01000032">
    <property type="protein sequence ID" value="KUK90489.1"/>
    <property type="molecule type" value="Genomic_DNA"/>
</dbReference>
<evidence type="ECO:0000256" key="2">
    <source>
        <dbReference type="ARBA" id="ARBA00022490"/>
    </source>
</evidence>
<dbReference type="Gene3D" id="3.30.750.80">
    <property type="entry name" value="RNA methyltransferase domain (HRMD) like"/>
    <property type="match status" value="1"/>
</dbReference>
<evidence type="ECO:0000256" key="5">
    <source>
        <dbReference type="ARBA" id="ARBA00022691"/>
    </source>
</evidence>
<comment type="caution">
    <text evidence="9">The sequence shown here is derived from an EMBL/GenBank/DDBJ whole genome shotgun (WGS) entry which is preliminary data.</text>
</comment>
<evidence type="ECO:0000256" key="1">
    <source>
        <dbReference type="ARBA" id="ARBA00004496"/>
    </source>
</evidence>
<dbReference type="GO" id="GO:0008168">
    <property type="term" value="F:methyltransferase activity"/>
    <property type="evidence" value="ECO:0007669"/>
    <property type="project" value="UniProtKB-KW"/>
</dbReference>
<evidence type="ECO:0000259" key="7">
    <source>
        <dbReference type="Pfam" id="PF10672"/>
    </source>
</evidence>
<dbReference type="InterPro" id="IPR029063">
    <property type="entry name" value="SAM-dependent_MTases_sf"/>
</dbReference>
<protein>
    <submittedName>
        <fullName evidence="9">Methyltransferase small</fullName>
    </submittedName>
</protein>
<dbReference type="InterPro" id="IPR019614">
    <property type="entry name" value="SAM-dep_methyl-trfase"/>
</dbReference>